<dbReference type="KEGG" id="nsg:H3L94_07995"/>
<dbReference type="SUPFAM" id="SSF52833">
    <property type="entry name" value="Thioredoxin-like"/>
    <property type="match status" value="1"/>
</dbReference>
<dbReference type="PANTHER" id="PTHR30041">
    <property type="entry name" value="ARSENATE REDUCTASE"/>
    <property type="match status" value="1"/>
</dbReference>
<evidence type="ECO:0000313" key="3">
    <source>
        <dbReference type="EMBL" id="QMT39809.1"/>
    </source>
</evidence>
<gene>
    <name evidence="3" type="ORF">H3L94_07995</name>
</gene>
<sequence>MITLYGIPNCATVKKARSWLDEHQQAYTFVNFKTDPPDEKLLQQWLDEVGADVLLNRKGTTWRKLSDEEKAAASTPSGAIALMQAHPSVIKRPVLVSQNRVSVGFQAEHYQSLFAFR</sequence>
<dbReference type="InterPro" id="IPR006504">
    <property type="entry name" value="Tscrpt_reg_Spx/MgsR"/>
</dbReference>
<dbReference type="PROSITE" id="PS51353">
    <property type="entry name" value="ARSC"/>
    <property type="match status" value="1"/>
</dbReference>
<dbReference type="InterPro" id="IPR036249">
    <property type="entry name" value="Thioredoxin-like_sf"/>
</dbReference>
<dbReference type="InterPro" id="IPR006660">
    <property type="entry name" value="Arsenate_reductase-like"/>
</dbReference>
<proteinExistence type="inferred from homology"/>
<dbReference type="CDD" id="cd03035">
    <property type="entry name" value="ArsC_Yffb"/>
    <property type="match status" value="1"/>
</dbReference>
<dbReference type="PANTHER" id="PTHR30041:SF8">
    <property type="entry name" value="PROTEIN YFFB"/>
    <property type="match status" value="1"/>
</dbReference>
<dbReference type="Pfam" id="PF03960">
    <property type="entry name" value="ArsC"/>
    <property type="match status" value="1"/>
</dbReference>
<dbReference type="RefSeq" id="WP_182121589.1">
    <property type="nucleotide sequence ID" value="NZ_CP059567.1"/>
</dbReference>
<dbReference type="Gene3D" id="3.40.30.10">
    <property type="entry name" value="Glutaredoxin"/>
    <property type="match status" value="1"/>
</dbReference>
<evidence type="ECO:0000256" key="2">
    <source>
        <dbReference type="PROSITE-ProRule" id="PRU01282"/>
    </source>
</evidence>
<dbReference type="AlphaFoldDB" id="A0A7D7SFV9"/>
<dbReference type="NCBIfam" id="NF008107">
    <property type="entry name" value="PRK10853.1"/>
    <property type="match status" value="1"/>
</dbReference>
<protein>
    <submittedName>
        <fullName evidence="3">ArsC family reductase</fullName>
    </submittedName>
</protein>
<accession>A0A7D7SFV9</accession>
<organism evidence="3 4">
    <name type="scientific">Neisseria shayeganii</name>
    <dbReference type="NCBI Taxonomy" id="607712"/>
    <lineage>
        <taxon>Bacteria</taxon>
        <taxon>Pseudomonadati</taxon>
        <taxon>Pseudomonadota</taxon>
        <taxon>Betaproteobacteria</taxon>
        <taxon>Neisseriales</taxon>
        <taxon>Neisseriaceae</taxon>
        <taxon>Neisseria</taxon>
    </lineage>
</organism>
<evidence type="ECO:0000313" key="4">
    <source>
        <dbReference type="Proteomes" id="UP000514752"/>
    </source>
</evidence>
<evidence type="ECO:0000256" key="1">
    <source>
        <dbReference type="ARBA" id="ARBA00007198"/>
    </source>
</evidence>
<reference evidence="3 4" key="1">
    <citation type="submission" date="2020-07" db="EMBL/GenBank/DDBJ databases">
        <title>Genomic diversity of species in the Neisseriaceae family.</title>
        <authorList>
            <person name="Vincent A.T."/>
            <person name="Bernet E."/>
            <person name="Veyrier F.J."/>
        </authorList>
    </citation>
    <scope>NUCLEOTIDE SEQUENCE [LARGE SCALE GENOMIC DNA]</scope>
    <source>
        <strain evidence="3 4">DSM 22244</strain>
    </source>
</reference>
<dbReference type="NCBIfam" id="TIGR01617">
    <property type="entry name" value="arsC_related"/>
    <property type="match status" value="1"/>
</dbReference>
<name>A0A7D7SFV9_9NEIS</name>
<dbReference type="EMBL" id="CP059567">
    <property type="protein sequence ID" value="QMT39809.1"/>
    <property type="molecule type" value="Genomic_DNA"/>
</dbReference>
<comment type="similarity">
    <text evidence="1 2">Belongs to the ArsC family.</text>
</comment>
<dbReference type="Proteomes" id="UP000514752">
    <property type="component" value="Chromosome"/>
</dbReference>